<dbReference type="PIRSF" id="PIRSF000194">
    <property type="entry name" value="DHFR"/>
    <property type="match status" value="1"/>
</dbReference>
<evidence type="ECO:0000256" key="1">
    <source>
        <dbReference type="ARBA" id="ARBA00004903"/>
    </source>
</evidence>
<comment type="pathway">
    <text evidence="1 7">Cofactor biosynthesis; tetrahydrofolate biosynthesis; 5,6,7,8-tetrahydrofolate from 7,8-dihydrofolate: step 1/1.</text>
</comment>
<dbReference type="GO" id="GO:0046655">
    <property type="term" value="P:folic acid metabolic process"/>
    <property type="evidence" value="ECO:0007669"/>
    <property type="project" value="TreeGrafter"/>
</dbReference>
<gene>
    <name evidence="10" type="ORF">ACD_71C00004G0001</name>
</gene>
<dbReference type="CDD" id="cd00209">
    <property type="entry name" value="DHFR"/>
    <property type="match status" value="1"/>
</dbReference>
<dbReference type="GO" id="GO:0006730">
    <property type="term" value="P:one-carbon metabolic process"/>
    <property type="evidence" value="ECO:0007669"/>
    <property type="project" value="UniProtKB-KW"/>
</dbReference>
<protein>
    <recommendedName>
        <fullName evidence="3 7">Dihydrofolate reductase</fullName>
        <ecNumber evidence="3 7">1.5.1.3</ecNumber>
    </recommendedName>
</protein>
<keyword evidence="6 7" id="KW-0560">Oxidoreductase</keyword>
<reference evidence="10" key="1">
    <citation type="journal article" date="2012" name="Science">
        <title>Fermentation, hydrogen, and sulfur metabolism in multiple uncultivated bacterial phyla.</title>
        <authorList>
            <person name="Wrighton K.C."/>
            <person name="Thomas B.C."/>
            <person name="Sharon I."/>
            <person name="Miller C.S."/>
            <person name="Castelle C.J."/>
            <person name="VerBerkmoes N.C."/>
            <person name="Wilkins M.J."/>
            <person name="Hettich R.L."/>
            <person name="Lipton M.S."/>
            <person name="Williams K.H."/>
            <person name="Long P.E."/>
            <person name="Banfield J.F."/>
        </authorList>
    </citation>
    <scope>NUCLEOTIDE SEQUENCE [LARGE SCALE GENOMIC DNA]</scope>
</reference>
<evidence type="ECO:0000256" key="4">
    <source>
        <dbReference type="ARBA" id="ARBA00022563"/>
    </source>
</evidence>
<evidence type="ECO:0000256" key="7">
    <source>
        <dbReference type="PIRNR" id="PIRNR000194"/>
    </source>
</evidence>
<dbReference type="GO" id="GO:0046654">
    <property type="term" value="P:tetrahydrofolate biosynthetic process"/>
    <property type="evidence" value="ECO:0007669"/>
    <property type="project" value="UniProtKB-UniPathway"/>
</dbReference>
<name>K1Z5J9_9BACT</name>
<dbReference type="UniPathway" id="UPA00077">
    <property type="reaction ID" value="UER00158"/>
</dbReference>
<dbReference type="InterPro" id="IPR012259">
    <property type="entry name" value="DHFR"/>
</dbReference>
<evidence type="ECO:0000256" key="8">
    <source>
        <dbReference type="RuleBase" id="RU004474"/>
    </source>
</evidence>
<evidence type="ECO:0000256" key="5">
    <source>
        <dbReference type="ARBA" id="ARBA00022857"/>
    </source>
</evidence>
<evidence type="ECO:0000256" key="3">
    <source>
        <dbReference type="ARBA" id="ARBA00012856"/>
    </source>
</evidence>
<dbReference type="PRINTS" id="PR00070">
    <property type="entry name" value="DHFR"/>
</dbReference>
<dbReference type="Pfam" id="PF00186">
    <property type="entry name" value="DHFR_1"/>
    <property type="match status" value="1"/>
</dbReference>
<comment type="similarity">
    <text evidence="2 7 8">Belongs to the dihydrofolate reductase family.</text>
</comment>
<dbReference type="PANTHER" id="PTHR48069:SF3">
    <property type="entry name" value="DIHYDROFOLATE REDUCTASE"/>
    <property type="match status" value="1"/>
</dbReference>
<dbReference type="Gene3D" id="3.40.430.10">
    <property type="entry name" value="Dihydrofolate Reductase, subunit A"/>
    <property type="match status" value="1"/>
</dbReference>
<dbReference type="EC" id="1.5.1.3" evidence="3 7"/>
<dbReference type="SUPFAM" id="SSF53597">
    <property type="entry name" value="Dihydrofolate reductase-like"/>
    <property type="match status" value="1"/>
</dbReference>
<dbReference type="PROSITE" id="PS00075">
    <property type="entry name" value="DHFR_1"/>
    <property type="match status" value="1"/>
</dbReference>
<dbReference type="GO" id="GO:0005829">
    <property type="term" value="C:cytosol"/>
    <property type="evidence" value="ECO:0007669"/>
    <property type="project" value="TreeGrafter"/>
</dbReference>
<dbReference type="InterPro" id="IPR024072">
    <property type="entry name" value="DHFR-like_dom_sf"/>
</dbReference>
<dbReference type="PANTHER" id="PTHR48069">
    <property type="entry name" value="DIHYDROFOLATE REDUCTASE"/>
    <property type="match status" value="1"/>
</dbReference>
<comment type="caution">
    <text evidence="10">The sequence shown here is derived from an EMBL/GenBank/DDBJ whole genome shotgun (WGS) entry which is preliminary data.</text>
</comment>
<keyword evidence="5 7" id="KW-0521">NADP</keyword>
<accession>K1Z5J9</accession>
<sequence length="164" mass="19452">MYSKKPTYILIAAMADNRVIGNKWQLPWHLPEDLQNFKRLTTGGVIIMGRKTYESIGRPLPNRRNIVLSSQGIEKEGIEAFPTIPEMLGVLENEWIDKVFIIGWQKIYEEFLKMQLVDEVWLSKIPGHYEGDVFLAEFEKNFEKQKVEQFETFQFIRYRKKEHI</sequence>
<organism evidence="10">
    <name type="scientific">uncultured bacterium</name>
    <name type="common">gcode 4</name>
    <dbReference type="NCBI Taxonomy" id="1234023"/>
    <lineage>
        <taxon>Bacteria</taxon>
        <taxon>environmental samples</taxon>
    </lineage>
</organism>
<comment type="function">
    <text evidence="7">Key enzyme in folate metabolism. Catalyzes an essential reaction for de novo glycine and purine synthesis, and for DNA precursor synthesis.</text>
</comment>
<evidence type="ECO:0000256" key="2">
    <source>
        <dbReference type="ARBA" id="ARBA00009539"/>
    </source>
</evidence>
<keyword evidence="4 7" id="KW-0554">One-carbon metabolism</keyword>
<dbReference type="GO" id="GO:0046452">
    <property type="term" value="P:dihydrofolate metabolic process"/>
    <property type="evidence" value="ECO:0007669"/>
    <property type="project" value="TreeGrafter"/>
</dbReference>
<feature type="domain" description="DHFR" evidence="9">
    <location>
        <begin position="7"/>
        <end position="164"/>
    </location>
</feature>
<dbReference type="EMBL" id="AMFJ01028735">
    <property type="protein sequence ID" value="EKD44792.1"/>
    <property type="molecule type" value="Genomic_DNA"/>
</dbReference>
<dbReference type="AlphaFoldDB" id="K1Z5J9"/>
<evidence type="ECO:0000256" key="6">
    <source>
        <dbReference type="ARBA" id="ARBA00023002"/>
    </source>
</evidence>
<dbReference type="InterPro" id="IPR001796">
    <property type="entry name" value="DHFR_dom"/>
</dbReference>
<proteinExistence type="inferred from homology"/>
<dbReference type="PROSITE" id="PS51330">
    <property type="entry name" value="DHFR_2"/>
    <property type="match status" value="1"/>
</dbReference>
<dbReference type="InterPro" id="IPR017925">
    <property type="entry name" value="DHFR_CS"/>
</dbReference>
<evidence type="ECO:0000259" key="9">
    <source>
        <dbReference type="PROSITE" id="PS51330"/>
    </source>
</evidence>
<evidence type="ECO:0000313" key="10">
    <source>
        <dbReference type="EMBL" id="EKD44792.1"/>
    </source>
</evidence>
<comment type="catalytic activity">
    <reaction evidence="7">
        <text>(6S)-5,6,7,8-tetrahydrofolate + NADP(+) = 7,8-dihydrofolate + NADPH + H(+)</text>
        <dbReference type="Rhea" id="RHEA:15009"/>
        <dbReference type="ChEBI" id="CHEBI:15378"/>
        <dbReference type="ChEBI" id="CHEBI:57451"/>
        <dbReference type="ChEBI" id="CHEBI:57453"/>
        <dbReference type="ChEBI" id="CHEBI:57783"/>
        <dbReference type="ChEBI" id="CHEBI:58349"/>
        <dbReference type="EC" id="1.5.1.3"/>
    </reaction>
</comment>
<dbReference type="GO" id="GO:0004146">
    <property type="term" value="F:dihydrofolate reductase activity"/>
    <property type="evidence" value="ECO:0007669"/>
    <property type="project" value="UniProtKB-EC"/>
</dbReference>
<dbReference type="GO" id="GO:0050661">
    <property type="term" value="F:NADP binding"/>
    <property type="evidence" value="ECO:0007669"/>
    <property type="project" value="InterPro"/>
</dbReference>